<dbReference type="PANTHER" id="PTHR34002:SF9">
    <property type="entry name" value="XYLOGLUCAN-SPECIFIC ENDO-BETA-1,4-GLUCANASE A"/>
    <property type="match status" value="1"/>
</dbReference>
<keyword evidence="2" id="KW-0119">Carbohydrate metabolism</keyword>
<dbReference type="Pfam" id="PF01670">
    <property type="entry name" value="Glyco_hydro_12"/>
    <property type="match status" value="1"/>
</dbReference>
<dbReference type="OrthoDB" id="95118at2759"/>
<comment type="similarity">
    <text evidence="1 2">Belongs to the glycosyl hydrolase 12 (cellulase H) family.</text>
</comment>
<evidence type="ECO:0000256" key="3">
    <source>
        <dbReference type="SAM" id="SignalP"/>
    </source>
</evidence>
<dbReference type="GO" id="GO:0008810">
    <property type="term" value="F:cellulase activity"/>
    <property type="evidence" value="ECO:0007669"/>
    <property type="project" value="InterPro"/>
</dbReference>
<protein>
    <submittedName>
        <fullName evidence="4">Unnamed protein product</fullName>
    </submittedName>
</protein>
<dbReference type="Proteomes" id="UP001165121">
    <property type="component" value="Unassembled WGS sequence"/>
</dbReference>
<evidence type="ECO:0000256" key="2">
    <source>
        <dbReference type="RuleBase" id="RU361163"/>
    </source>
</evidence>
<comment type="caution">
    <text evidence="4">The sequence shown here is derived from an EMBL/GenBank/DDBJ whole genome shotgun (WGS) entry which is preliminary data.</text>
</comment>
<keyword evidence="3" id="KW-0732">Signal</keyword>
<dbReference type="Gene3D" id="2.60.120.180">
    <property type="match status" value="2"/>
</dbReference>
<dbReference type="InterPro" id="IPR002594">
    <property type="entry name" value="GH12"/>
</dbReference>
<evidence type="ECO:0000256" key="1">
    <source>
        <dbReference type="ARBA" id="ARBA00005519"/>
    </source>
</evidence>
<keyword evidence="2" id="KW-0378">Hydrolase</keyword>
<gene>
    <name evidence="4" type="ORF">Pfra01_000358100</name>
</gene>
<dbReference type="EMBL" id="BSXT01000273">
    <property type="protein sequence ID" value="GMF23113.1"/>
    <property type="molecule type" value="Genomic_DNA"/>
</dbReference>
<accession>A0A9W6TZN8</accession>
<evidence type="ECO:0000313" key="4">
    <source>
        <dbReference type="EMBL" id="GMF23113.1"/>
    </source>
</evidence>
<keyword evidence="2" id="KW-0326">Glycosidase</keyword>
<evidence type="ECO:0000313" key="5">
    <source>
        <dbReference type="Proteomes" id="UP001165121"/>
    </source>
</evidence>
<dbReference type="AlphaFoldDB" id="A0A9W6TZN8"/>
<organism evidence="4 5">
    <name type="scientific">Phytophthora fragariaefolia</name>
    <dbReference type="NCBI Taxonomy" id="1490495"/>
    <lineage>
        <taxon>Eukaryota</taxon>
        <taxon>Sar</taxon>
        <taxon>Stramenopiles</taxon>
        <taxon>Oomycota</taxon>
        <taxon>Peronosporomycetes</taxon>
        <taxon>Peronosporales</taxon>
        <taxon>Peronosporaceae</taxon>
        <taxon>Phytophthora</taxon>
    </lineage>
</organism>
<sequence length="301" mass="32471">MKISAVLATSALVAAVSLASAEDEFCGQWNSTKADDYIVYNNLWGAFDDPAGTQCTGLDSVDRTTVRLAHEFRLGGAKTQVKSYANVALQFDHLQISDVASIPSTIQFKYDYEESLIANVAYDLFMSSTPDGEAEYEIMVWLVAIGGAGPISSTGSAVDQVTVEGGDFSLYNGKNGNMTVQYLINVQAGTEPFVGNGTFTVSKYLAAVKTAEYSQTPWRTLAKAVVQVGTYRYVATSILNSLFHVYPSGQLGMGPRGSLFYLYDTKPQCRASRTSSVSVNPIGSIQTTLMRCASVQPNRVD</sequence>
<keyword evidence="5" id="KW-1185">Reference proteome</keyword>
<feature type="chain" id="PRO_5040751189" evidence="3">
    <location>
        <begin position="22"/>
        <end position="301"/>
    </location>
</feature>
<name>A0A9W6TZN8_9STRA</name>
<dbReference type="InterPro" id="IPR013320">
    <property type="entry name" value="ConA-like_dom_sf"/>
</dbReference>
<feature type="signal peptide" evidence="3">
    <location>
        <begin position="1"/>
        <end position="21"/>
    </location>
</feature>
<dbReference type="InterPro" id="IPR013319">
    <property type="entry name" value="GH11/12"/>
</dbReference>
<dbReference type="PANTHER" id="PTHR34002">
    <property type="entry name" value="BLR1656 PROTEIN"/>
    <property type="match status" value="1"/>
</dbReference>
<proteinExistence type="inferred from homology"/>
<dbReference type="SUPFAM" id="SSF49899">
    <property type="entry name" value="Concanavalin A-like lectins/glucanases"/>
    <property type="match status" value="1"/>
</dbReference>
<dbReference type="GO" id="GO:0000272">
    <property type="term" value="P:polysaccharide catabolic process"/>
    <property type="evidence" value="ECO:0007669"/>
    <property type="project" value="UniProtKB-KW"/>
</dbReference>
<reference evidence="4" key="1">
    <citation type="submission" date="2023-04" db="EMBL/GenBank/DDBJ databases">
        <title>Phytophthora fragariaefolia NBRC 109709.</title>
        <authorList>
            <person name="Ichikawa N."/>
            <person name="Sato H."/>
            <person name="Tonouchi N."/>
        </authorList>
    </citation>
    <scope>NUCLEOTIDE SEQUENCE</scope>
    <source>
        <strain evidence="4">NBRC 109709</strain>
    </source>
</reference>
<keyword evidence="2" id="KW-0624">Polysaccharide degradation</keyword>